<dbReference type="PANTHER" id="PTHR33490">
    <property type="entry name" value="BLR5614 PROTEIN-RELATED"/>
    <property type="match status" value="1"/>
</dbReference>
<feature type="domain" description="Transglutaminase-like" evidence="1">
    <location>
        <begin position="161"/>
        <end position="227"/>
    </location>
</feature>
<protein>
    <submittedName>
        <fullName evidence="2">Transglutaminase domain protein</fullName>
    </submittedName>
</protein>
<dbReference type="EMBL" id="CP001016">
    <property type="protein sequence ID" value="ACB94536.1"/>
    <property type="molecule type" value="Genomic_DNA"/>
</dbReference>
<evidence type="ECO:0000259" key="1">
    <source>
        <dbReference type="SMART" id="SM00460"/>
    </source>
</evidence>
<dbReference type="Gene3D" id="3.10.620.30">
    <property type="match status" value="1"/>
</dbReference>
<dbReference type="eggNOG" id="COG1305">
    <property type="taxonomic scope" value="Bacteria"/>
</dbReference>
<name>B2IHL5_BEII9</name>
<organism evidence="2 3">
    <name type="scientific">Beijerinckia indica subsp. indica (strain ATCC 9039 / DSM 1715 / NCIMB 8712)</name>
    <dbReference type="NCBI Taxonomy" id="395963"/>
    <lineage>
        <taxon>Bacteria</taxon>
        <taxon>Pseudomonadati</taxon>
        <taxon>Pseudomonadota</taxon>
        <taxon>Alphaproteobacteria</taxon>
        <taxon>Hyphomicrobiales</taxon>
        <taxon>Beijerinckiaceae</taxon>
        <taxon>Beijerinckia</taxon>
    </lineage>
</organism>
<gene>
    <name evidence="2" type="ordered locus">Bind_0886</name>
</gene>
<dbReference type="AlphaFoldDB" id="B2IHL5"/>
<dbReference type="PANTHER" id="PTHR33490:SF12">
    <property type="entry name" value="BLL5557 PROTEIN"/>
    <property type="match status" value="1"/>
</dbReference>
<dbReference type="Proteomes" id="UP000001695">
    <property type="component" value="Chromosome"/>
</dbReference>
<dbReference type="KEGG" id="bid:Bind_0886"/>
<dbReference type="SMART" id="SM00460">
    <property type="entry name" value="TGc"/>
    <property type="match status" value="1"/>
</dbReference>
<dbReference type="STRING" id="395963.Bind_0886"/>
<dbReference type="HOGENOM" id="CLU_064253_0_0_5"/>
<dbReference type="RefSeq" id="WP_012383893.1">
    <property type="nucleotide sequence ID" value="NC_010581.1"/>
</dbReference>
<evidence type="ECO:0000313" key="2">
    <source>
        <dbReference type="EMBL" id="ACB94536.1"/>
    </source>
</evidence>
<proteinExistence type="predicted"/>
<keyword evidence="3" id="KW-1185">Reference proteome</keyword>
<dbReference type="InterPro" id="IPR002931">
    <property type="entry name" value="Transglutaminase-like"/>
</dbReference>
<dbReference type="OrthoDB" id="5438043at2"/>
<dbReference type="Pfam" id="PF01841">
    <property type="entry name" value="Transglut_core"/>
    <property type="match status" value="1"/>
</dbReference>
<dbReference type="Gene3D" id="2.60.40.2250">
    <property type="match status" value="1"/>
</dbReference>
<evidence type="ECO:0000313" key="3">
    <source>
        <dbReference type="Proteomes" id="UP000001695"/>
    </source>
</evidence>
<reference evidence="2 3" key="2">
    <citation type="journal article" date="2010" name="J. Bacteriol.">
        <title>Complete genome sequence of Beijerinckia indica subsp. indica.</title>
        <authorList>
            <person name="Tamas I."/>
            <person name="Dedysh S.N."/>
            <person name="Liesack W."/>
            <person name="Stott M.B."/>
            <person name="Alam M."/>
            <person name="Murrell J.C."/>
            <person name="Dunfield P.F."/>
        </authorList>
    </citation>
    <scope>NUCLEOTIDE SEQUENCE [LARGE SCALE GENOMIC DNA]</scope>
    <source>
        <strain evidence="3">ATCC 9039 / DSM 1715 / NCIMB 8712</strain>
    </source>
</reference>
<reference evidence="3" key="1">
    <citation type="submission" date="2008-03" db="EMBL/GenBank/DDBJ databases">
        <title>Complete sequence of chromosome of Beijerinckia indica subsp. indica ATCC 9039.</title>
        <authorList>
            <consortium name="US DOE Joint Genome Institute"/>
            <person name="Copeland A."/>
            <person name="Lucas S."/>
            <person name="Lapidus A."/>
            <person name="Glavina del Rio T."/>
            <person name="Dalin E."/>
            <person name="Tice H."/>
            <person name="Bruce D."/>
            <person name="Goodwin L."/>
            <person name="Pitluck S."/>
            <person name="LaButti K."/>
            <person name="Schmutz J."/>
            <person name="Larimer F."/>
            <person name="Land M."/>
            <person name="Hauser L."/>
            <person name="Kyrpides N."/>
            <person name="Mikhailova N."/>
            <person name="Dunfield P.F."/>
            <person name="Dedysh S.N."/>
            <person name="Liesack W."/>
            <person name="Saw J.H."/>
            <person name="Alam M."/>
            <person name="Chen Y."/>
            <person name="Murrell J.C."/>
            <person name="Richardson P."/>
        </authorList>
    </citation>
    <scope>NUCLEOTIDE SEQUENCE [LARGE SCALE GENOMIC DNA]</scope>
    <source>
        <strain evidence="3">ATCC 9039 / DSM 1715 / NCIMB 8712</strain>
    </source>
</reference>
<dbReference type="SUPFAM" id="SSF54001">
    <property type="entry name" value="Cysteine proteinases"/>
    <property type="match status" value="1"/>
</dbReference>
<sequence>MLIRYGYELTFNCPRPTLMLCLLDAHPERSQEIRYEVAPTFHPPIPTTVYVDSFGNYVRKFVAPEGNITLTADAIIEDSGLPDPVMLDAGEVPLEEVPNEFLLYLLGSRYCETDKLSNIAWDLFGATPPGWRRVQAICDFVCDHLTFGYQFARATRTAAEAFEERLGVCRDFAHLAVTFCRCMNIPARYANGFLGDIGVPPDPAPMDYNAWFEAYLDGRWFTFDARHNIPRIGRITVARGRDAADIPLATSFGPHQLTIFKVWTHEVNEEVLQQLIRRSA</sequence>
<dbReference type="InterPro" id="IPR038765">
    <property type="entry name" value="Papain-like_cys_pep_sf"/>
</dbReference>
<accession>B2IHL5</accession>